<evidence type="ECO:0000259" key="4">
    <source>
        <dbReference type="Pfam" id="PF00248"/>
    </source>
</evidence>
<dbReference type="AlphaFoldDB" id="A0A7R9MSP7"/>
<feature type="non-terminal residue" evidence="5">
    <location>
        <position position="228"/>
    </location>
</feature>
<reference evidence="5" key="1">
    <citation type="submission" date="2020-11" db="EMBL/GenBank/DDBJ databases">
        <authorList>
            <person name="Tran Van P."/>
        </authorList>
    </citation>
    <scope>NUCLEOTIDE SEQUENCE</scope>
</reference>
<accession>A0A7R9MSP7</accession>
<evidence type="ECO:0000313" key="6">
    <source>
        <dbReference type="Proteomes" id="UP000728032"/>
    </source>
</evidence>
<dbReference type="PROSITE" id="PS00062">
    <property type="entry name" value="ALDOKETO_REDUCTASE_2"/>
    <property type="match status" value="1"/>
</dbReference>
<dbReference type="CDD" id="cd19071">
    <property type="entry name" value="AKR_AKR1-5-like"/>
    <property type="match status" value="1"/>
</dbReference>
<evidence type="ECO:0000313" key="5">
    <source>
        <dbReference type="EMBL" id="CAD7665800.1"/>
    </source>
</evidence>
<evidence type="ECO:0000256" key="2">
    <source>
        <dbReference type="PIRSR" id="PIRSR000097-2"/>
    </source>
</evidence>
<organism evidence="5">
    <name type="scientific">Oppiella nova</name>
    <dbReference type="NCBI Taxonomy" id="334625"/>
    <lineage>
        <taxon>Eukaryota</taxon>
        <taxon>Metazoa</taxon>
        <taxon>Ecdysozoa</taxon>
        <taxon>Arthropoda</taxon>
        <taxon>Chelicerata</taxon>
        <taxon>Arachnida</taxon>
        <taxon>Acari</taxon>
        <taxon>Acariformes</taxon>
        <taxon>Sarcoptiformes</taxon>
        <taxon>Oribatida</taxon>
        <taxon>Brachypylina</taxon>
        <taxon>Oppioidea</taxon>
        <taxon>Oppiidae</taxon>
        <taxon>Oppiella</taxon>
    </lineage>
</organism>
<dbReference type="GO" id="GO:0016491">
    <property type="term" value="F:oxidoreductase activity"/>
    <property type="evidence" value="ECO:0007669"/>
    <property type="project" value="InterPro"/>
</dbReference>
<sequence length="228" mass="24616">MPALGLGTGGYGSGGPPQGQQMVGIIDEAIDIGYRHIDTASGYRNEEAVGQAINKSIANGCVKREDLFVTTKVFYEVPHVHDIPGHTLSSVRLSLNKLALDYVDLMLFHHPSNDPAVNAQVWLGLERALSEGLVKGIGVSNFNANQLERLLSAAQVVPAVNQIESHPKCSQRDLIEVCRRYGIQVTAYSPLGAGSLVRNESIATIGRTYGKSAAQVMIRWQIQRGLAV</sequence>
<dbReference type="InterPro" id="IPR023210">
    <property type="entry name" value="NADP_OxRdtase_dom"/>
</dbReference>
<dbReference type="InterPro" id="IPR036812">
    <property type="entry name" value="NAD(P)_OxRdtase_dom_sf"/>
</dbReference>
<dbReference type="InterPro" id="IPR020471">
    <property type="entry name" value="AKR"/>
</dbReference>
<feature type="site" description="Lowers pKa of active site Tyr" evidence="3">
    <location>
        <position position="72"/>
    </location>
</feature>
<dbReference type="PROSITE" id="PS00798">
    <property type="entry name" value="ALDOKETO_REDUCTASE_1"/>
    <property type="match status" value="1"/>
</dbReference>
<feature type="domain" description="NADP-dependent oxidoreductase" evidence="4">
    <location>
        <begin position="4"/>
        <end position="222"/>
    </location>
</feature>
<dbReference type="PIRSF" id="PIRSF000097">
    <property type="entry name" value="AKR"/>
    <property type="match status" value="1"/>
</dbReference>
<dbReference type="EMBL" id="OC964219">
    <property type="protein sequence ID" value="CAD7665800.1"/>
    <property type="molecule type" value="Genomic_DNA"/>
</dbReference>
<evidence type="ECO:0000256" key="1">
    <source>
        <dbReference type="PIRSR" id="PIRSR000097-1"/>
    </source>
</evidence>
<dbReference type="OrthoDB" id="416253at2759"/>
<dbReference type="InterPro" id="IPR018170">
    <property type="entry name" value="Aldo/ket_reductase_CS"/>
</dbReference>
<dbReference type="EMBL" id="CAJPVJ010049394">
    <property type="protein sequence ID" value="CAG2182936.1"/>
    <property type="molecule type" value="Genomic_DNA"/>
</dbReference>
<dbReference type="PANTHER" id="PTHR11732">
    <property type="entry name" value="ALDO/KETO REDUCTASE"/>
    <property type="match status" value="1"/>
</dbReference>
<dbReference type="SUPFAM" id="SSF51430">
    <property type="entry name" value="NAD(P)-linked oxidoreductase"/>
    <property type="match status" value="1"/>
</dbReference>
<feature type="active site" description="Proton donor" evidence="1">
    <location>
        <position position="43"/>
    </location>
</feature>
<feature type="binding site" evidence="2">
    <location>
        <position position="109"/>
    </location>
    <ligand>
        <name>substrate</name>
    </ligand>
</feature>
<gene>
    <name evidence="5" type="ORF">ONB1V03_LOCUS22357</name>
</gene>
<name>A0A7R9MSP7_9ACAR</name>
<dbReference type="Pfam" id="PF00248">
    <property type="entry name" value="Aldo_ket_red"/>
    <property type="match status" value="1"/>
</dbReference>
<dbReference type="Proteomes" id="UP000728032">
    <property type="component" value="Unassembled WGS sequence"/>
</dbReference>
<dbReference type="PRINTS" id="PR00069">
    <property type="entry name" value="ALDKETRDTASE"/>
</dbReference>
<keyword evidence="6" id="KW-1185">Reference proteome</keyword>
<protein>
    <recommendedName>
        <fullName evidence="4">NADP-dependent oxidoreductase domain-containing protein</fullName>
    </recommendedName>
</protein>
<evidence type="ECO:0000256" key="3">
    <source>
        <dbReference type="PIRSR" id="PIRSR000097-3"/>
    </source>
</evidence>
<dbReference type="Gene3D" id="3.20.20.100">
    <property type="entry name" value="NADP-dependent oxidoreductase domain"/>
    <property type="match status" value="1"/>
</dbReference>
<proteinExistence type="predicted"/>